<gene>
    <name evidence="2" type="ORF">OH818_09500</name>
</gene>
<name>A0ABY7C5I7_9HYPH</name>
<reference evidence="2" key="1">
    <citation type="submission" date="2022-12" db="EMBL/GenBank/DDBJ databases">
        <title>Jiella pelagia sp. nov., isolated from phosphonate enriched culture of Northwest Pacific surface seawater.</title>
        <authorList>
            <person name="Shin D.Y."/>
            <person name="Hwang C.Y."/>
        </authorList>
    </citation>
    <scope>NUCLEOTIDE SEQUENCE</scope>
    <source>
        <strain evidence="2">HL-NP1</strain>
    </source>
</reference>
<accession>A0ABY7C5I7</accession>
<dbReference type="Proteomes" id="UP001164020">
    <property type="component" value="Chromosome"/>
</dbReference>
<evidence type="ECO:0000313" key="2">
    <source>
        <dbReference type="EMBL" id="WAP70294.1"/>
    </source>
</evidence>
<proteinExistence type="predicted"/>
<feature type="compositionally biased region" description="Low complexity" evidence="1">
    <location>
        <begin position="69"/>
        <end position="80"/>
    </location>
</feature>
<evidence type="ECO:0000313" key="3">
    <source>
        <dbReference type="Proteomes" id="UP001164020"/>
    </source>
</evidence>
<protein>
    <submittedName>
        <fullName evidence="2">Uncharacterized protein</fullName>
    </submittedName>
</protein>
<keyword evidence="3" id="KW-1185">Reference proteome</keyword>
<sequence>MTDCCHLWRIAVVGTSDEVFGKMFNAPLAFPADFEGWRHAARRALTLGLPPEDLSFSVGDAAPGLFAEPLPEPPENALQPTVPKAFPEPRPQARLPCR</sequence>
<organism evidence="2 3">
    <name type="scientific">Jiella pelagia</name>
    <dbReference type="NCBI Taxonomy" id="2986949"/>
    <lineage>
        <taxon>Bacteria</taxon>
        <taxon>Pseudomonadati</taxon>
        <taxon>Pseudomonadota</taxon>
        <taxon>Alphaproteobacteria</taxon>
        <taxon>Hyphomicrobiales</taxon>
        <taxon>Aurantimonadaceae</taxon>
        <taxon>Jiella</taxon>
    </lineage>
</organism>
<evidence type="ECO:0000256" key="1">
    <source>
        <dbReference type="SAM" id="MobiDB-lite"/>
    </source>
</evidence>
<dbReference type="EMBL" id="CP114029">
    <property type="protein sequence ID" value="WAP70294.1"/>
    <property type="molecule type" value="Genomic_DNA"/>
</dbReference>
<feature type="region of interest" description="Disordered" evidence="1">
    <location>
        <begin position="69"/>
        <end position="98"/>
    </location>
</feature>